<feature type="transmembrane region" description="Helical" evidence="1">
    <location>
        <begin position="41"/>
        <end position="67"/>
    </location>
</feature>
<dbReference type="Proteomes" id="UP001597237">
    <property type="component" value="Unassembled WGS sequence"/>
</dbReference>
<evidence type="ECO:0000259" key="2">
    <source>
        <dbReference type="Pfam" id="PF04536"/>
    </source>
</evidence>
<dbReference type="Pfam" id="PF04536">
    <property type="entry name" value="TPM_phosphatase"/>
    <property type="match status" value="1"/>
</dbReference>
<accession>A0ABW4MYE9</accession>
<dbReference type="PANTHER" id="PTHR30373:SF8">
    <property type="entry name" value="BLL7265 PROTEIN"/>
    <property type="match status" value="1"/>
</dbReference>
<organism evidence="3 4">
    <name type="scientific">Phenylobacterium terrae</name>
    <dbReference type="NCBI Taxonomy" id="2665495"/>
    <lineage>
        <taxon>Bacteria</taxon>
        <taxon>Pseudomonadati</taxon>
        <taxon>Pseudomonadota</taxon>
        <taxon>Alphaproteobacteria</taxon>
        <taxon>Caulobacterales</taxon>
        <taxon>Caulobacteraceae</taxon>
        <taxon>Phenylobacterium</taxon>
    </lineage>
</organism>
<sequence>MLTDQERADIAAAIAAAEQRTSGEIYCVLAAQSSDYRETPLAWAAGAALLAPALLLLAGVEVAAPAAVTGWTAAQAGAAAETAVRGALIGAVLLQALLFAAVGLLVAWRPVRLFLTTPGLKAERVRQRAQELFLSKGVHETAGRTGVLIYVSLAEHRVELVADEAVDGVVDPGAWDAVVADLVKELRLRRTAKGLIDAAARCGEILAARFPPGPQNPNELPNAVVELP</sequence>
<feature type="transmembrane region" description="Helical" evidence="1">
    <location>
        <begin position="87"/>
        <end position="108"/>
    </location>
</feature>
<dbReference type="EMBL" id="JBHUEY010000001">
    <property type="protein sequence ID" value="MFD1782691.1"/>
    <property type="molecule type" value="Genomic_DNA"/>
</dbReference>
<comment type="caution">
    <text evidence="3">The sequence shown here is derived from an EMBL/GenBank/DDBJ whole genome shotgun (WGS) entry which is preliminary data.</text>
</comment>
<keyword evidence="1" id="KW-0472">Membrane</keyword>
<evidence type="ECO:0000256" key="1">
    <source>
        <dbReference type="SAM" id="Phobius"/>
    </source>
</evidence>
<reference evidence="4" key="1">
    <citation type="journal article" date="2019" name="Int. J. Syst. Evol. Microbiol.">
        <title>The Global Catalogue of Microorganisms (GCM) 10K type strain sequencing project: providing services to taxonomists for standard genome sequencing and annotation.</title>
        <authorList>
            <consortium name="The Broad Institute Genomics Platform"/>
            <consortium name="The Broad Institute Genome Sequencing Center for Infectious Disease"/>
            <person name="Wu L."/>
            <person name="Ma J."/>
        </authorList>
    </citation>
    <scope>NUCLEOTIDE SEQUENCE [LARGE SCALE GENOMIC DNA]</scope>
    <source>
        <strain evidence="4">DFY28</strain>
    </source>
</reference>
<dbReference type="Gene3D" id="3.10.310.50">
    <property type="match status" value="1"/>
</dbReference>
<evidence type="ECO:0000313" key="3">
    <source>
        <dbReference type="EMBL" id="MFD1782691.1"/>
    </source>
</evidence>
<keyword evidence="1" id="KW-1133">Transmembrane helix</keyword>
<name>A0ABW4MYE9_9CAUL</name>
<keyword evidence="4" id="KW-1185">Reference proteome</keyword>
<protein>
    <submittedName>
        <fullName evidence="3">TPM domain-containing protein</fullName>
    </submittedName>
</protein>
<dbReference type="RefSeq" id="WP_377282365.1">
    <property type="nucleotide sequence ID" value="NZ_JBHRSI010000006.1"/>
</dbReference>
<keyword evidence="1" id="KW-0812">Transmembrane</keyword>
<evidence type="ECO:0000313" key="4">
    <source>
        <dbReference type="Proteomes" id="UP001597237"/>
    </source>
</evidence>
<dbReference type="InterPro" id="IPR007621">
    <property type="entry name" value="TPM_dom"/>
</dbReference>
<dbReference type="PANTHER" id="PTHR30373">
    <property type="entry name" value="UPF0603 PROTEIN YGCG"/>
    <property type="match status" value="1"/>
</dbReference>
<proteinExistence type="predicted"/>
<gene>
    <name evidence="3" type="ORF">ACFSC0_04740</name>
</gene>
<feature type="domain" description="TPM" evidence="2">
    <location>
        <begin position="114"/>
        <end position="203"/>
    </location>
</feature>